<evidence type="ECO:0000313" key="3">
    <source>
        <dbReference type="EMBL" id="PHH61957.1"/>
    </source>
</evidence>
<evidence type="ECO:0000256" key="2">
    <source>
        <dbReference type="ARBA" id="ARBA00023002"/>
    </source>
</evidence>
<keyword evidence="2" id="KW-0560">Oxidoreductase</keyword>
<comment type="similarity">
    <text evidence="1">Belongs to the short-chain dehydrogenases/reductases (SDR) family.</text>
</comment>
<dbReference type="PANTHER" id="PTHR42760">
    <property type="entry name" value="SHORT-CHAIN DEHYDROGENASES/REDUCTASES FAMILY MEMBER"/>
    <property type="match status" value="1"/>
</dbReference>
<accession>A0A2C5XZU1</accession>
<dbReference type="Proteomes" id="UP000226192">
    <property type="component" value="Unassembled WGS sequence"/>
</dbReference>
<dbReference type="GO" id="GO:0016616">
    <property type="term" value="F:oxidoreductase activity, acting on the CH-OH group of donors, NAD or NADP as acceptor"/>
    <property type="evidence" value="ECO:0007669"/>
    <property type="project" value="TreeGrafter"/>
</dbReference>
<dbReference type="STRING" id="1399860.A0A2C5XZU1"/>
<dbReference type="PRINTS" id="PR00081">
    <property type="entry name" value="GDHRDH"/>
</dbReference>
<dbReference type="PANTHER" id="PTHR42760:SF133">
    <property type="entry name" value="3-OXOACYL-[ACYL-CARRIER-PROTEIN] REDUCTASE"/>
    <property type="match status" value="1"/>
</dbReference>
<name>A0A2C5XZU1_9HYPO</name>
<dbReference type="InterPro" id="IPR002347">
    <property type="entry name" value="SDR_fam"/>
</dbReference>
<gene>
    <name evidence="3" type="ORF">CDD81_7706</name>
</gene>
<dbReference type="Pfam" id="PF00106">
    <property type="entry name" value="adh_short"/>
    <property type="match status" value="1"/>
</dbReference>
<keyword evidence="4" id="KW-1185">Reference proteome</keyword>
<dbReference type="InterPro" id="IPR036291">
    <property type="entry name" value="NAD(P)-bd_dom_sf"/>
</dbReference>
<dbReference type="Gene3D" id="3.40.50.720">
    <property type="entry name" value="NAD(P)-binding Rossmann-like Domain"/>
    <property type="match status" value="1"/>
</dbReference>
<organism evidence="3 4">
    <name type="scientific">Ophiocordyceps australis</name>
    <dbReference type="NCBI Taxonomy" id="1399860"/>
    <lineage>
        <taxon>Eukaryota</taxon>
        <taxon>Fungi</taxon>
        <taxon>Dikarya</taxon>
        <taxon>Ascomycota</taxon>
        <taxon>Pezizomycotina</taxon>
        <taxon>Sordariomycetes</taxon>
        <taxon>Hypocreomycetidae</taxon>
        <taxon>Hypocreales</taxon>
        <taxon>Ophiocordycipitaceae</taxon>
        <taxon>Ophiocordyceps</taxon>
    </lineage>
</organism>
<dbReference type="SUPFAM" id="SSF51735">
    <property type="entry name" value="NAD(P)-binding Rossmann-fold domains"/>
    <property type="match status" value="1"/>
</dbReference>
<proteinExistence type="inferred from homology"/>
<comment type="caution">
    <text evidence="3">The sequence shown here is derived from an EMBL/GenBank/DDBJ whole genome shotgun (WGS) entry which is preliminary data.</text>
</comment>
<protein>
    <submittedName>
        <fullName evidence="3">Uncharacterized protein</fullName>
    </submittedName>
</protein>
<dbReference type="AlphaFoldDB" id="A0A2C5XZU1"/>
<dbReference type="OrthoDB" id="4910152at2759"/>
<sequence length="97" mass="9733">MDITGHALIVGGGSGIGKGCALAFAREGAASVVVADIDLAAAEKSSAECKAVASRPGFESRALHMDVTLLDSVEGGVAEMCKVFGRIDYCVNCAGVS</sequence>
<dbReference type="EMBL" id="NJET01000086">
    <property type="protein sequence ID" value="PHH61957.1"/>
    <property type="molecule type" value="Genomic_DNA"/>
</dbReference>
<reference evidence="3 4" key="1">
    <citation type="submission" date="2017-06" db="EMBL/GenBank/DDBJ databases">
        <title>Ant-infecting Ophiocordyceps genomes reveal a high diversity of potential behavioral manipulation genes and a possible major role for enterotoxins.</title>
        <authorList>
            <person name="De Bekker C."/>
            <person name="Evans H.C."/>
            <person name="Brachmann A."/>
            <person name="Hughes D.P."/>
        </authorList>
    </citation>
    <scope>NUCLEOTIDE SEQUENCE [LARGE SCALE GENOMIC DNA]</scope>
    <source>
        <strain evidence="3 4">Map64</strain>
    </source>
</reference>
<evidence type="ECO:0000313" key="4">
    <source>
        <dbReference type="Proteomes" id="UP000226192"/>
    </source>
</evidence>
<evidence type="ECO:0000256" key="1">
    <source>
        <dbReference type="ARBA" id="ARBA00006484"/>
    </source>
</evidence>